<dbReference type="Gene3D" id="3.40.47.10">
    <property type="match status" value="1"/>
</dbReference>
<dbReference type="InterPro" id="IPR014030">
    <property type="entry name" value="Ketoacyl_synth_N"/>
</dbReference>
<dbReference type="PROSITE" id="PS50075">
    <property type="entry name" value="CARRIER"/>
    <property type="match status" value="1"/>
</dbReference>
<dbReference type="InterPro" id="IPR009081">
    <property type="entry name" value="PP-bd_ACP"/>
</dbReference>
<dbReference type="SUPFAM" id="SSF47336">
    <property type="entry name" value="ACP-like"/>
    <property type="match status" value="1"/>
</dbReference>
<dbReference type="EMBL" id="JBHRWI010000013">
    <property type="protein sequence ID" value="MFC3510417.1"/>
    <property type="molecule type" value="Genomic_DNA"/>
</dbReference>
<dbReference type="SUPFAM" id="SSF53901">
    <property type="entry name" value="Thiolase-like"/>
    <property type="match status" value="1"/>
</dbReference>
<protein>
    <submittedName>
        <fullName evidence="3">Phosphopantetheine-binding protein</fullName>
    </submittedName>
</protein>
<feature type="region of interest" description="Disordered" evidence="1">
    <location>
        <begin position="138"/>
        <end position="210"/>
    </location>
</feature>
<keyword evidence="4" id="KW-1185">Reference proteome</keyword>
<evidence type="ECO:0000259" key="2">
    <source>
        <dbReference type="PROSITE" id="PS50075"/>
    </source>
</evidence>
<evidence type="ECO:0000313" key="3">
    <source>
        <dbReference type="EMBL" id="MFC3510417.1"/>
    </source>
</evidence>
<dbReference type="Pfam" id="PF00109">
    <property type="entry name" value="ketoacyl-synt"/>
    <property type="match status" value="1"/>
</dbReference>
<sequence length="210" mass="22576">MTTTSSAVDTDETRRAKIKEIVCEILEIDPGEMTGTSLFKEDHGADLMGAIEILSSLERTLGVDIDQNELARMVNLDSVVAVVEEARKAQQRPEPAGVNHGELKVPEHRAPREVVITGLGMVTGIGIGVEDFAAGLRNGRSGVRSRPSRRRDTRTPTAARSPASIRLAGSRTSIRRASGGRDSSRPPFVHSVLSHEDMLTAEADEVLTGS</sequence>
<accession>A0ABV7QAR5</accession>
<reference evidence="4" key="1">
    <citation type="journal article" date="2019" name="Int. J. Syst. Evol. Microbiol.">
        <title>The Global Catalogue of Microorganisms (GCM) 10K type strain sequencing project: providing services to taxonomists for standard genome sequencing and annotation.</title>
        <authorList>
            <consortium name="The Broad Institute Genomics Platform"/>
            <consortium name="The Broad Institute Genome Sequencing Center for Infectious Disease"/>
            <person name="Wu L."/>
            <person name="Ma J."/>
        </authorList>
    </citation>
    <scope>NUCLEOTIDE SEQUENCE [LARGE SCALE GENOMIC DNA]</scope>
    <source>
        <strain evidence="4">CGMCC 4.7682</strain>
    </source>
</reference>
<organism evidence="3 4">
    <name type="scientific">Amycolatopsis halotolerans</name>
    <dbReference type="NCBI Taxonomy" id="330083"/>
    <lineage>
        <taxon>Bacteria</taxon>
        <taxon>Bacillati</taxon>
        <taxon>Actinomycetota</taxon>
        <taxon>Actinomycetes</taxon>
        <taxon>Pseudonocardiales</taxon>
        <taxon>Pseudonocardiaceae</taxon>
        <taxon>Amycolatopsis</taxon>
    </lineage>
</organism>
<dbReference type="Gene3D" id="1.10.1200.10">
    <property type="entry name" value="ACP-like"/>
    <property type="match status" value="1"/>
</dbReference>
<name>A0ABV7QAR5_9PSEU</name>
<dbReference type="Pfam" id="PF00550">
    <property type="entry name" value="PP-binding"/>
    <property type="match status" value="1"/>
</dbReference>
<proteinExistence type="predicted"/>
<dbReference type="InterPro" id="IPR036736">
    <property type="entry name" value="ACP-like_sf"/>
</dbReference>
<dbReference type="RefSeq" id="WP_377872070.1">
    <property type="nucleotide sequence ID" value="NZ_JBHMAY010000035.1"/>
</dbReference>
<dbReference type="InterPro" id="IPR016039">
    <property type="entry name" value="Thiolase-like"/>
</dbReference>
<feature type="domain" description="Carrier" evidence="2">
    <location>
        <begin position="12"/>
        <end position="87"/>
    </location>
</feature>
<evidence type="ECO:0000313" key="4">
    <source>
        <dbReference type="Proteomes" id="UP001595764"/>
    </source>
</evidence>
<evidence type="ECO:0000256" key="1">
    <source>
        <dbReference type="SAM" id="MobiDB-lite"/>
    </source>
</evidence>
<gene>
    <name evidence="3" type="ORF">ACFORO_09605</name>
</gene>
<comment type="caution">
    <text evidence="3">The sequence shown here is derived from an EMBL/GenBank/DDBJ whole genome shotgun (WGS) entry which is preliminary data.</text>
</comment>
<dbReference type="Proteomes" id="UP001595764">
    <property type="component" value="Unassembled WGS sequence"/>
</dbReference>